<dbReference type="HOGENOM" id="CLU_071345_0_0_1"/>
<organism evidence="1 2">
    <name type="scientific">Laccaria amethystina LaAM-08-1</name>
    <dbReference type="NCBI Taxonomy" id="1095629"/>
    <lineage>
        <taxon>Eukaryota</taxon>
        <taxon>Fungi</taxon>
        <taxon>Dikarya</taxon>
        <taxon>Basidiomycota</taxon>
        <taxon>Agaricomycotina</taxon>
        <taxon>Agaricomycetes</taxon>
        <taxon>Agaricomycetidae</taxon>
        <taxon>Agaricales</taxon>
        <taxon>Agaricineae</taxon>
        <taxon>Hydnangiaceae</taxon>
        <taxon>Laccaria</taxon>
    </lineage>
</organism>
<sequence>MPKKVTKKHSLDSPNPVKSEIYLATQHVQSTSNKVVKKVLNAQTIYKKKNKPSIQVDVQVPTPLPSQPCSGIIWSNNSCGYDAVFMILYSIWRSDSLRWCESFANSQSIWLNYFQNCFSPQTASLPTLEDIRDGWRCQLHAQAPENFSWGTFVSLDQLLYDVFLTELIVRVPKFLCDLHPSVNIQFNPMPLQSFLMSSGTDQFSSISEWIQCDGQLVRHRCQECGLHLKQKTEWRVVPEILSFEIALSAQMIIDPKISIVVNGNSHLYQLRGVIYFGGQHFVARLIEQDTTVWYHDGVLTGRNMIYEGLLESVDLKHCHDNKTPSALFYTRILHQS</sequence>
<evidence type="ECO:0000313" key="1">
    <source>
        <dbReference type="EMBL" id="KIJ92402.1"/>
    </source>
</evidence>
<name>A0A0C9X7Q6_9AGAR</name>
<dbReference type="Proteomes" id="UP000054477">
    <property type="component" value="Unassembled WGS sequence"/>
</dbReference>
<proteinExistence type="predicted"/>
<reference evidence="2" key="2">
    <citation type="submission" date="2015-01" db="EMBL/GenBank/DDBJ databases">
        <title>Evolutionary Origins and Diversification of the Mycorrhizal Mutualists.</title>
        <authorList>
            <consortium name="DOE Joint Genome Institute"/>
            <consortium name="Mycorrhizal Genomics Consortium"/>
            <person name="Kohler A."/>
            <person name="Kuo A."/>
            <person name="Nagy L.G."/>
            <person name="Floudas D."/>
            <person name="Copeland A."/>
            <person name="Barry K.W."/>
            <person name="Cichocki N."/>
            <person name="Veneault-Fourrey C."/>
            <person name="LaButti K."/>
            <person name="Lindquist E.A."/>
            <person name="Lipzen A."/>
            <person name="Lundell T."/>
            <person name="Morin E."/>
            <person name="Murat C."/>
            <person name="Riley R."/>
            <person name="Ohm R."/>
            <person name="Sun H."/>
            <person name="Tunlid A."/>
            <person name="Henrissat B."/>
            <person name="Grigoriev I.V."/>
            <person name="Hibbett D.S."/>
            <person name="Martin F."/>
        </authorList>
    </citation>
    <scope>NUCLEOTIDE SEQUENCE [LARGE SCALE GENOMIC DNA]</scope>
    <source>
        <strain evidence="2">LaAM-08-1</strain>
    </source>
</reference>
<protein>
    <recommendedName>
        <fullName evidence="3">Ubiquitinyl hydrolase 1</fullName>
    </recommendedName>
</protein>
<dbReference type="AlphaFoldDB" id="A0A0C9X7Q6"/>
<gene>
    <name evidence="1" type="ORF">K443DRAFT_113672</name>
</gene>
<dbReference type="EMBL" id="KN838912">
    <property type="protein sequence ID" value="KIJ92402.1"/>
    <property type="molecule type" value="Genomic_DNA"/>
</dbReference>
<accession>A0A0C9X7Q6</accession>
<reference evidence="1 2" key="1">
    <citation type="submission" date="2014-04" db="EMBL/GenBank/DDBJ databases">
        <authorList>
            <consortium name="DOE Joint Genome Institute"/>
            <person name="Kuo A."/>
            <person name="Kohler A."/>
            <person name="Nagy L.G."/>
            <person name="Floudas D."/>
            <person name="Copeland A."/>
            <person name="Barry K.W."/>
            <person name="Cichocki N."/>
            <person name="Veneault-Fourrey C."/>
            <person name="LaButti K."/>
            <person name="Lindquist E.A."/>
            <person name="Lipzen A."/>
            <person name="Lundell T."/>
            <person name="Morin E."/>
            <person name="Murat C."/>
            <person name="Sun H."/>
            <person name="Tunlid A."/>
            <person name="Henrissat B."/>
            <person name="Grigoriev I.V."/>
            <person name="Hibbett D.S."/>
            <person name="Martin F."/>
            <person name="Nordberg H.P."/>
            <person name="Cantor M.N."/>
            <person name="Hua S.X."/>
        </authorList>
    </citation>
    <scope>NUCLEOTIDE SEQUENCE [LARGE SCALE GENOMIC DNA]</scope>
    <source>
        <strain evidence="1 2">LaAM-08-1</strain>
    </source>
</reference>
<evidence type="ECO:0000313" key="2">
    <source>
        <dbReference type="Proteomes" id="UP000054477"/>
    </source>
</evidence>
<evidence type="ECO:0008006" key="3">
    <source>
        <dbReference type="Google" id="ProtNLM"/>
    </source>
</evidence>
<keyword evidence="2" id="KW-1185">Reference proteome</keyword>
<dbReference type="OrthoDB" id="2629491at2759"/>